<dbReference type="EMBL" id="JBBMQS010000006">
    <property type="protein sequence ID" value="MEM5498167.1"/>
    <property type="molecule type" value="Genomic_DNA"/>
</dbReference>
<evidence type="ECO:0008006" key="3">
    <source>
        <dbReference type="Google" id="ProtNLM"/>
    </source>
</evidence>
<protein>
    <recommendedName>
        <fullName evidence="3">Asparagine synthetase domain-containing protein</fullName>
    </recommendedName>
</protein>
<sequence length="492" mass="55131">MPAQLRFSKQFLLSSTTVLNSLLDNWAVTTLSSGYLLYTHPNLNVAQVCNEHYQYIAMGDLLDPDQAKACNEEIIQRLADECDSFAALELALSTLSGRWALIATINGRSRVYHDAAGQKSVFYHTSVSGERFMCTHPSLLHSLEIVVKDTELQNEFESFTNSGSWPIYALPYCDVHQLLPNHYLDLEELAAARYWPKGQLQPLTVEAAAKKMAHLVKGATEAAAARNNCILNLTGGYDSRLILASAVDIWEQCEFFTVKRTDSPKHDQSIPIKLKNKYKLKHHFVQSSVKSAATAKQNDELNKQLQINVGGMRYDPSLQATLAVKNTIGDKTHLPGLISEVTRCYYYEDGVHPDRITPEFLAQRSGFGSNPIAIKGCKRWLDNLPDDLSVNILDLFYWEHRLGIWAACGMAFSEAVMDQLSPMNCRAYLEAGLSTDVSYRKSPYALITKTIEVLNPGLLKFKFNYDLADYLQELGVGKLPLPWRIKKAVGLV</sequence>
<dbReference type="Gene3D" id="3.40.50.620">
    <property type="entry name" value="HUPs"/>
    <property type="match status" value="1"/>
</dbReference>
<dbReference type="Proteomes" id="UP001461163">
    <property type="component" value="Unassembled WGS sequence"/>
</dbReference>
<keyword evidence="2" id="KW-1185">Reference proteome</keyword>
<dbReference type="InterPro" id="IPR014729">
    <property type="entry name" value="Rossmann-like_a/b/a_fold"/>
</dbReference>
<accession>A0ABU9SWA0</accession>
<evidence type="ECO:0000313" key="2">
    <source>
        <dbReference type="Proteomes" id="UP001461163"/>
    </source>
</evidence>
<evidence type="ECO:0000313" key="1">
    <source>
        <dbReference type="EMBL" id="MEM5498167.1"/>
    </source>
</evidence>
<comment type="caution">
    <text evidence="1">The sequence shown here is derived from an EMBL/GenBank/DDBJ whole genome shotgun (WGS) entry which is preliminary data.</text>
</comment>
<name>A0ABU9SWA0_9ALTE</name>
<organism evidence="1 2">
    <name type="scientific">Paraglaciecola mesophila</name>
    <dbReference type="NCBI Taxonomy" id="197222"/>
    <lineage>
        <taxon>Bacteria</taxon>
        <taxon>Pseudomonadati</taxon>
        <taxon>Pseudomonadota</taxon>
        <taxon>Gammaproteobacteria</taxon>
        <taxon>Alteromonadales</taxon>
        <taxon>Alteromonadaceae</taxon>
        <taxon>Paraglaciecola</taxon>
    </lineage>
</organism>
<dbReference type="SUPFAM" id="SSF52402">
    <property type="entry name" value="Adenine nucleotide alpha hydrolases-like"/>
    <property type="match status" value="1"/>
</dbReference>
<gene>
    <name evidence="1" type="ORF">WNY77_12225</name>
</gene>
<proteinExistence type="predicted"/>
<reference evidence="1 2" key="1">
    <citation type="submission" date="2024-03" db="EMBL/GenBank/DDBJ databases">
        <title>Community enrichment and isolation of bacterial strains for fucoidan degradation.</title>
        <authorList>
            <person name="Sichert A."/>
        </authorList>
    </citation>
    <scope>NUCLEOTIDE SEQUENCE [LARGE SCALE GENOMIC DNA]</scope>
    <source>
        <strain evidence="1 2">AS12</strain>
    </source>
</reference>
<dbReference type="RefSeq" id="WP_342881861.1">
    <property type="nucleotide sequence ID" value="NZ_JBBMQS010000006.1"/>
</dbReference>